<protein>
    <submittedName>
        <fullName evidence="2">Uncharacterized protein</fullName>
    </submittedName>
</protein>
<evidence type="ECO:0000313" key="3">
    <source>
        <dbReference type="Proteomes" id="UP000646749"/>
    </source>
</evidence>
<gene>
    <name evidence="2" type="ORF">Pen02_00720</name>
</gene>
<evidence type="ECO:0000256" key="1">
    <source>
        <dbReference type="SAM" id="MobiDB-lite"/>
    </source>
</evidence>
<dbReference type="EMBL" id="BONW01000001">
    <property type="protein sequence ID" value="GIG85136.1"/>
    <property type="molecule type" value="Genomic_DNA"/>
</dbReference>
<proteinExistence type="predicted"/>
<name>A0ABQ4DRQ8_9ACTN</name>
<keyword evidence="3" id="KW-1185">Reference proteome</keyword>
<evidence type="ECO:0000313" key="2">
    <source>
        <dbReference type="EMBL" id="GIG85136.1"/>
    </source>
</evidence>
<feature type="compositionally biased region" description="Basic and acidic residues" evidence="1">
    <location>
        <begin position="33"/>
        <end position="53"/>
    </location>
</feature>
<reference evidence="2 3" key="1">
    <citation type="submission" date="2021-01" db="EMBL/GenBank/DDBJ databases">
        <title>Whole genome shotgun sequence of Plantactinospora endophytica NBRC 110450.</title>
        <authorList>
            <person name="Komaki H."/>
            <person name="Tamura T."/>
        </authorList>
    </citation>
    <scope>NUCLEOTIDE SEQUENCE [LARGE SCALE GENOMIC DNA]</scope>
    <source>
        <strain evidence="2 3">NBRC 110450</strain>
    </source>
</reference>
<comment type="caution">
    <text evidence="2">The sequence shown here is derived from an EMBL/GenBank/DDBJ whole genome shotgun (WGS) entry which is preliminary data.</text>
</comment>
<dbReference type="Proteomes" id="UP000646749">
    <property type="component" value="Unassembled WGS sequence"/>
</dbReference>
<accession>A0ABQ4DRQ8</accession>
<organism evidence="2 3">
    <name type="scientific">Plantactinospora endophytica</name>
    <dbReference type="NCBI Taxonomy" id="673535"/>
    <lineage>
        <taxon>Bacteria</taxon>
        <taxon>Bacillati</taxon>
        <taxon>Actinomycetota</taxon>
        <taxon>Actinomycetes</taxon>
        <taxon>Micromonosporales</taxon>
        <taxon>Micromonosporaceae</taxon>
        <taxon>Plantactinospora</taxon>
    </lineage>
</organism>
<sequence length="118" mass="14288">MSLWRRWREYRLDKWTAEVERVARAQDAAEAEAARQRVLEMARRQRDDPDRGTGPEPAQPAHTRPSPTSAVGLPPVTYLPVGTAVLSWLRRWWSRRWPIHPQDYRWDGQRWRRYQEWR</sequence>
<feature type="region of interest" description="Disordered" evidence="1">
    <location>
        <begin position="33"/>
        <end position="76"/>
    </location>
</feature>